<dbReference type="RefSeq" id="WP_239526682.1">
    <property type="nucleotide sequence ID" value="NZ_BAAAUM010000001.1"/>
</dbReference>
<protein>
    <submittedName>
        <fullName evidence="1">Uncharacterized protein</fullName>
    </submittedName>
</protein>
<sequence length="228" mass="24121">MGLSSVVTYDGLPASSGGAHALRVKKPAAAWSSVGKFVDACLVPLSDRVTLRLWAGGPAEATQHVMDVASSALGGPSRRDHARTEWNVRPEALETVLSALTEIGAAGLPAHGGHSLAALVRTVEGGLIDPRTGTAYANITPEAFDDFAVDGYGRRLGRSGIRASVGTAGSSLSLWVNLPDTDEELARAAGHLQAHLPFRLSTKHWRRWQQTRNGQSYRSAKIASPLAR</sequence>
<evidence type="ECO:0000313" key="1">
    <source>
        <dbReference type="EMBL" id="GLK01942.1"/>
    </source>
</evidence>
<keyword evidence="2" id="KW-1185">Reference proteome</keyword>
<reference evidence="1" key="1">
    <citation type="journal article" date="2014" name="Int. J. Syst. Evol. Microbiol.">
        <title>Complete genome sequence of Corynebacterium casei LMG S-19264T (=DSM 44701T), isolated from a smear-ripened cheese.</title>
        <authorList>
            <consortium name="US DOE Joint Genome Institute (JGI-PGF)"/>
            <person name="Walter F."/>
            <person name="Albersmeier A."/>
            <person name="Kalinowski J."/>
            <person name="Ruckert C."/>
        </authorList>
    </citation>
    <scope>NUCLEOTIDE SEQUENCE</scope>
    <source>
        <strain evidence="1">VKM Ac-1958</strain>
    </source>
</reference>
<proteinExistence type="predicted"/>
<comment type="caution">
    <text evidence="1">The sequence shown here is derived from an EMBL/GenBank/DDBJ whole genome shotgun (WGS) entry which is preliminary data.</text>
</comment>
<gene>
    <name evidence="1" type="ORF">GCM10017596_16570</name>
</gene>
<reference evidence="1" key="2">
    <citation type="submission" date="2023-01" db="EMBL/GenBank/DDBJ databases">
        <authorList>
            <person name="Sun Q."/>
            <person name="Evtushenko L."/>
        </authorList>
    </citation>
    <scope>NUCLEOTIDE SEQUENCE</scope>
    <source>
        <strain evidence="1">VKM Ac-1958</strain>
    </source>
</reference>
<dbReference type="Proteomes" id="UP001142325">
    <property type="component" value="Unassembled WGS sequence"/>
</dbReference>
<dbReference type="AlphaFoldDB" id="A0A9W6M8U8"/>
<dbReference type="EMBL" id="BSET01000001">
    <property type="protein sequence ID" value="GLK01942.1"/>
    <property type="molecule type" value="Genomic_DNA"/>
</dbReference>
<organism evidence="1 2">
    <name type="scientific">Microbacterium keratanolyticum</name>
    <dbReference type="NCBI Taxonomy" id="67574"/>
    <lineage>
        <taxon>Bacteria</taxon>
        <taxon>Bacillati</taxon>
        <taxon>Actinomycetota</taxon>
        <taxon>Actinomycetes</taxon>
        <taxon>Micrococcales</taxon>
        <taxon>Microbacteriaceae</taxon>
        <taxon>Microbacterium</taxon>
    </lineage>
</organism>
<accession>A0A9W6M8U8</accession>
<evidence type="ECO:0000313" key="2">
    <source>
        <dbReference type="Proteomes" id="UP001142325"/>
    </source>
</evidence>
<name>A0A9W6M8U8_9MICO</name>